<protein>
    <submittedName>
        <fullName evidence="1">Uncharacterized protein</fullName>
    </submittedName>
</protein>
<comment type="caution">
    <text evidence="1">The sequence shown here is derived from an EMBL/GenBank/DDBJ whole genome shotgun (WGS) entry which is preliminary data.</text>
</comment>
<accession>A0A7K1SXK4</accession>
<dbReference type="Gene3D" id="3.30.70.3280">
    <property type="entry name" value="Peptide chain release factor 3, domain III"/>
    <property type="match status" value="1"/>
</dbReference>
<name>A0A7K1SXK4_9SPHI</name>
<evidence type="ECO:0000313" key="1">
    <source>
        <dbReference type="EMBL" id="MVN22059.1"/>
    </source>
</evidence>
<keyword evidence="2" id="KW-1185">Reference proteome</keyword>
<gene>
    <name evidence="1" type="ORF">GO621_11005</name>
</gene>
<dbReference type="Proteomes" id="UP000462014">
    <property type="component" value="Unassembled WGS sequence"/>
</dbReference>
<reference evidence="1 2" key="1">
    <citation type="submission" date="2019-12" db="EMBL/GenBank/DDBJ databases">
        <title>Mucilaginibacter sp. HMF7410 genome sequencing and assembly.</title>
        <authorList>
            <person name="Kang H."/>
            <person name="Cha I."/>
            <person name="Kim H."/>
            <person name="Joh K."/>
        </authorList>
    </citation>
    <scope>NUCLEOTIDE SEQUENCE [LARGE SCALE GENOMIC DNA]</scope>
    <source>
        <strain evidence="1 2">HMF7410</strain>
    </source>
</reference>
<proteinExistence type="predicted"/>
<sequence>MYRKQYQISTDKDGNTVFLADNDYMINLAKRDFPEIEFHTTSEFTKN</sequence>
<dbReference type="RefSeq" id="WP_157566957.1">
    <property type="nucleotide sequence ID" value="NZ_WPIK01000009.1"/>
</dbReference>
<dbReference type="EMBL" id="WPIK01000009">
    <property type="protein sequence ID" value="MVN22059.1"/>
    <property type="molecule type" value="Genomic_DNA"/>
</dbReference>
<evidence type="ECO:0000313" key="2">
    <source>
        <dbReference type="Proteomes" id="UP000462014"/>
    </source>
</evidence>
<dbReference type="InterPro" id="IPR038467">
    <property type="entry name" value="RF3_dom_3_sf"/>
</dbReference>
<dbReference type="AlphaFoldDB" id="A0A7K1SXK4"/>
<organism evidence="1 2">
    <name type="scientific">Mucilaginibacter arboris</name>
    <dbReference type="NCBI Taxonomy" id="2682090"/>
    <lineage>
        <taxon>Bacteria</taxon>
        <taxon>Pseudomonadati</taxon>
        <taxon>Bacteroidota</taxon>
        <taxon>Sphingobacteriia</taxon>
        <taxon>Sphingobacteriales</taxon>
        <taxon>Sphingobacteriaceae</taxon>
        <taxon>Mucilaginibacter</taxon>
    </lineage>
</organism>